<sequence length="147" mass="16377">MEPDFFAYLPLEINPNILSRLSVRTIGISKCVCKSWLDLFSTDDFVDSHFSKSSPALAVLMRSDRCTVFEIADQLDRPCSPLINSQFPHGVAVDGTADGMLLLTVPGTVTEIETLRICNPITREYVELCLPRPPLAHEFGPRTVYGF</sequence>
<dbReference type="PANTHER" id="PTHR31672:SF13">
    <property type="entry name" value="F-BOX PROTEIN CPR30-LIKE"/>
    <property type="match status" value="1"/>
</dbReference>
<evidence type="ECO:0000313" key="3">
    <source>
        <dbReference type="Proteomes" id="UP001567538"/>
    </source>
</evidence>
<dbReference type="Pfam" id="PF00646">
    <property type="entry name" value="F-box"/>
    <property type="match status" value="1"/>
</dbReference>
<evidence type="ECO:0000259" key="1">
    <source>
        <dbReference type="Pfam" id="PF00646"/>
    </source>
</evidence>
<dbReference type="PANTHER" id="PTHR31672">
    <property type="entry name" value="BNACNNG10540D PROTEIN"/>
    <property type="match status" value="1"/>
</dbReference>
<dbReference type="InterPro" id="IPR036047">
    <property type="entry name" value="F-box-like_dom_sf"/>
</dbReference>
<evidence type="ECO:0000313" key="2">
    <source>
        <dbReference type="EMBL" id="KAL1533108.1"/>
    </source>
</evidence>
<dbReference type="SUPFAM" id="SSF81383">
    <property type="entry name" value="F-box domain"/>
    <property type="match status" value="1"/>
</dbReference>
<comment type="caution">
    <text evidence="2">The sequence shown here is derived from an EMBL/GenBank/DDBJ whole genome shotgun (WGS) entry which is preliminary data.</text>
</comment>
<feature type="domain" description="F-box" evidence="1">
    <location>
        <begin position="9"/>
        <end position="45"/>
    </location>
</feature>
<keyword evidence="3" id="KW-1185">Reference proteome</keyword>
<dbReference type="Proteomes" id="UP001567538">
    <property type="component" value="Unassembled WGS sequence"/>
</dbReference>
<protein>
    <submittedName>
        <fullName evidence="2">F-box protein CPR1-like</fullName>
    </submittedName>
</protein>
<dbReference type="Gene3D" id="1.20.1280.50">
    <property type="match status" value="1"/>
</dbReference>
<reference evidence="2 3" key="1">
    <citation type="submission" date="2024-06" db="EMBL/GenBank/DDBJ databases">
        <title>A chromosome level genome sequence of Diviner's sage (Salvia divinorum).</title>
        <authorList>
            <person name="Ford S.A."/>
            <person name="Ro D.-K."/>
            <person name="Ness R.W."/>
            <person name="Phillips M.A."/>
        </authorList>
    </citation>
    <scope>NUCLEOTIDE SEQUENCE [LARGE SCALE GENOMIC DNA]</scope>
    <source>
        <strain evidence="2">SAF-2024a</strain>
        <tissue evidence="2">Leaf</tissue>
    </source>
</reference>
<dbReference type="InterPro" id="IPR050796">
    <property type="entry name" value="SCF_F-box_component"/>
</dbReference>
<dbReference type="EMBL" id="JBEAFC010000014">
    <property type="protein sequence ID" value="KAL1533108.1"/>
    <property type="molecule type" value="Genomic_DNA"/>
</dbReference>
<gene>
    <name evidence="2" type="ORF">AAHA92_33040</name>
</gene>
<proteinExistence type="predicted"/>
<dbReference type="AlphaFoldDB" id="A0ABD1FPW6"/>
<accession>A0ABD1FPW6</accession>
<organism evidence="2 3">
    <name type="scientific">Salvia divinorum</name>
    <name type="common">Maria pastora</name>
    <name type="synonym">Diviner's sage</name>
    <dbReference type="NCBI Taxonomy" id="28513"/>
    <lineage>
        <taxon>Eukaryota</taxon>
        <taxon>Viridiplantae</taxon>
        <taxon>Streptophyta</taxon>
        <taxon>Embryophyta</taxon>
        <taxon>Tracheophyta</taxon>
        <taxon>Spermatophyta</taxon>
        <taxon>Magnoliopsida</taxon>
        <taxon>eudicotyledons</taxon>
        <taxon>Gunneridae</taxon>
        <taxon>Pentapetalae</taxon>
        <taxon>asterids</taxon>
        <taxon>lamiids</taxon>
        <taxon>Lamiales</taxon>
        <taxon>Lamiaceae</taxon>
        <taxon>Nepetoideae</taxon>
        <taxon>Mentheae</taxon>
        <taxon>Salviinae</taxon>
        <taxon>Salvia</taxon>
        <taxon>Salvia subgen. Calosphace</taxon>
    </lineage>
</organism>
<name>A0ABD1FPW6_SALDI</name>
<dbReference type="InterPro" id="IPR001810">
    <property type="entry name" value="F-box_dom"/>
</dbReference>